<organism evidence="1 2">
    <name type="scientific">Altererythrobacter epoxidivorans</name>
    <dbReference type="NCBI Taxonomy" id="361183"/>
    <lineage>
        <taxon>Bacteria</taxon>
        <taxon>Pseudomonadati</taxon>
        <taxon>Pseudomonadota</taxon>
        <taxon>Alphaproteobacteria</taxon>
        <taxon>Sphingomonadales</taxon>
        <taxon>Erythrobacteraceae</taxon>
        <taxon>Altererythrobacter</taxon>
    </lineage>
</organism>
<gene>
    <name evidence="1" type="ORF">AMC99_01978</name>
</gene>
<accession>A0A0M3TAS1</accession>
<keyword evidence="2" id="KW-1185">Reference proteome</keyword>
<dbReference type="EMBL" id="CP012669">
    <property type="protein sequence ID" value="ALE17266.1"/>
    <property type="molecule type" value="Genomic_DNA"/>
</dbReference>
<dbReference type="STRING" id="361183.AMC99_01978"/>
<dbReference type="PATRIC" id="fig|361183.4.peg.1949"/>
<dbReference type="RefSeq" id="WP_061926014.1">
    <property type="nucleotide sequence ID" value="NZ_CP012669.1"/>
</dbReference>
<dbReference type="OrthoDB" id="7427399at2"/>
<dbReference type="Proteomes" id="UP000057938">
    <property type="component" value="Chromosome"/>
</dbReference>
<dbReference type="KEGG" id="aep:AMC99_01978"/>
<protein>
    <submittedName>
        <fullName evidence="1">Uncharacterized protein</fullName>
    </submittedName>
</protein>
<sequence length="382" mass="41048">MSAIKVRRDDTSHPRGRPLLMLGLLVVGWIAVRSALWETPFALPKIPDAVTPIFIAQNEPEPFDPSPSNRNSVITAGLDKAVFSQKPRLAIYLGDERITEGPLLWQDTVGARTAAVTPMVAAGHHAMLMAALSHMPVYGVTAAPPRLVDLGIAPWEPRQSATSPFDRWSLDTWVYWRDGSNGISQGPGRSPVYGGSQAAGLLQYRLSQQDRHDPRAYMRAYRALVENGEGEIAAGLSARPLADFLLRAHVEMRATRSGTSWEARPAAFVSSELMPIAMPAGAKAEFYFQGGYVGGDNATAFADGQAHVLKHVATFDLGELSMGAAAWGGAQKGAERLDAGPTLRLDLSIGDAPARLSTDWRQRVAGSANPDSGVAITLSTRF</sequence>
<dbReference type="AlphaFoldDB" id="A0A0M3TAS1"/>
<evidence type="ECO:0000313" key="2">
    <source>
        <dbReference type="Proteomes" id="UP000057938"/>
    </source>
</evidence>
<proteinExistence type="predicted"/>
<evidence type="ECO:0000313" key="1">
    <source>
        <dbReference type="EMBL" id="ALE17266.1"/>
    </source>
</evidence>
<name>A0A0M3TAS1_9SPHN</name>
<reference evidence="1 2" key="1">
    <citation type="submission" date="2015-09" db="EMBL/GenBank/DDBJ databases">
        <title>Complete genome sequence of a benzo[a]pyrene-degrading bacterium Altererythrobacter epoxidivorans CGMCC 1.7731T.</title>
        <authorList>
            <person name="Li Z."/>
            <person name="Cheng H."/>
            <person name="Huo Y."/>
            <person name="Xu X."/>
        </authorList>
    </citation>
    <scope>NUCLEOTIDE SEQUENCE [LARGE SCALE GENOMIC DNA]</scope>
    <source>
        <strain evidence="1 2">CGMCC 1.7731</strain>
    </source>
</reference>